<proteinExistence type="predicted"/>
<dbReference type="Proteomes" id="UP000663889">
    <property type="component" value="Unassembled WGS sequence"/>
</dbReference>
<reference evidence="1" key="1">
    <citation type="submission" date="2021-02" db="EMBL/GenBank/DDBJ databases">
        <authorList>
            <person name="Nowell W R."/>
        </authorList>
    </citation>
    <scope>NUCLEOTIDE SEQUENCE</scope>
</reference>
<protein>
    <submittedName>
        <fullName evidence="1">Uncharacterized protein</fullName>
    </submittedName>
</protein>
<name>A0A813T2H7_9BILA</name>
<evidence type="ECO:0000313" key="2">
    <source>
        <dbReference type="Proteomes" id="UP000663889"/>
    </source>
</evidence>
<dbReference type="AlphaFoldDB" id="A0A813T2H7"/>
<accession>A0A813T2H7</accession>
<evidence type="ECO:0000313" key="1">
    <source>
        <dbReference type="EMBL" id="CAF0803816.1"/>
    </source>
</evidence>
<organism evidence="1 2">
    <name type="scientific">Rotaria sordida</name>
    <dbReference type="NCBI Taxonomy" id="392033"/>
    <lineage>
        <taxon>Eukaryota</taxon>
        <taxon>Metazoa</taxon>
        <taxon>Spiralia</taxon>
        <taxon>Gnathifera</taxon>
        <taxon>Rotifera</taxon>
        <taxon>Eurotatoria</taxon>
        <taxon>Bdelloidea</taxon>
        <taxon>Philodinida</taxon>
        <taxon>Philodinidae</taxon>
        <taxon>Rotaria</taxon>
    </lineage>
</organism>
<dbReference type="EMBL" id="CAJNOU010000013">
    <property type="protein sequence ID" value="CAF0803816.1"/>
    <property type="molecule type" value="Genomic_DNA"/>
</dbReference>
<comment type="caution">
    <text evidence="1">The sequence shown here is derived from an EMBL/GenBank/DDBJ whole genome shotgun (WGS) entry which is preliminary data.</text>
</comment>
<gene>
    <name evidence="1" type="ORF">SEV965_LOCUS766</name>
</gene>
<sequence length="824" mass="95990">MLSTQSIVLSDNSSSIAIKRKAINAFGCLGSLYDSCRDCLLVQDKRNIPKQSFKPSKLAKCLVIDGNSDASRNILRMIDIESDLRLSLLLNLTPKIGIAAILNYPYRINEYTRILYYSWVDREEQISNDTIRNLKLINSIKPATHIITSVNYGIDILVVLQLPSETNFIHGIDHILQKISKSLSNDNDIISLLTTEENDRLRKIINIIVYSNISDLTGLNNMSTLLHKLEIIKKKFNSYPPITYSLQPLAVVYPQYMRNNIKFRILPSELNNNLEQYILRRRAVVINFTKSFPKNLQKFLSGYLDEKLCQAHKQCLPMIKKYLLEIEQLSKLLIGFRHGQVEISAINNILINKEQTILRNEDNELIQTLNDLETKANLINDLSNQNFRYYNVVERDINKYDNENTIRTKLITIAHRDRILCSNDTLNKNNREQLNKLRSYLIQEQQQNPNVRLIYADFSYCSYQLYNMYILSSNNNNSLPIQKSHSSFTNLPTYVSVPHREQLLVPSVNEVYKPPAPPPPPPPPPTNEIINILLVGETGVVALKNEFPFTNEEKHEYEMSWSTSVKESNRLIDYINKELTVYHIDKGWQSIKHAQFEISYMIRPILETIRNTLRNMILFKMNSSYISIELCPKPIVHPIAVCFSCKRHIIYISQFWITLDVTHEFQNKCYICSCPPNYHIPIDYILEYKSTSNPSIYRLNETNDMLNRMYFASAEFSHFLIHDACSTKDDQFMLGLIQMIRTEKNICAEKQSSQMNRQLITELEKVQHEYEQRMREVASNQNRKTLAMIYEQMKIIRNYSGIHEQMLAIEEGQKEIMKQHEIIL</sequence>